<keyword evidence="16" id="KW-0675">Receptor</keyword>
<dbReference type="Gene3D" id="2.40.170.20">
    <property type="entry name" value="TonB-dependent receptor, beta-barrel domain"/>
    <property type="match status" value="1"/>
</dbReference>
<evidence type="ECO:0000256" key="1">
    <source>
        <dbReference type="ARBA" id="ARBA00004571"/>
    </source>
</evidence>
<comment type="subcellular location">
    <subcellularLocation>
        <location evidence="1 11">Cell outer membrane</location>
        <topology evidence="1 11">Multi-pass membrane protein</topology>
    </subcellularLocation>
</comment>
<evidence type="ECO:0000256" key="2">
    <source>
        <dbReference type="ARBA" id="ARBA00022448"/>
    </source>
</evidence>
<reference evidence="16 17" key="1">
    <citation type="journal article" date="2015" name="Int. J. Syst. Evol. Microbiol.">
        <title>Description of Sphingopyxis fribergensis sp. nov. - a soil bacterium with the ability to degrade styrene and phenylacetic acid.</title>
        <authorList>
            <person name="Oelschlagel M."/>
            <person name="Ruckert C."/>
            <person name="Kalinowski J."/>
            <person name="Schmidt G."/>
            <person name="Schlomann M."/>
            <person name="Tischler D."/>
        </authorList>
    </citation>
    <scope>NUCLEOTIDE SEQUENCE [LARGE SCALE GENOMIC DNA]</scope>
    <source>
        <strain evidence="16 17">Kp5.2</strain>
    </source>
</reference>
<dbReference type="PANTHER" id="PTHR32552">
    <property type="entry name" value="FERRICHROME IRON RECEPTOR-RELATED"/>
    <property type="match status" value="1"/>
</dbReference>
<keyword evidence="6" id="KW-0408">Iron</keyword>
<dbReference type="Proteomes" id="UP000030907">
    <property type="component" value="Chromosome"/>
</dbReference>
<feature type="chain" id="PRO_5002030752" evidence="13">
    <location>
        <begin position="27"/>
        <end position="772"/>
    </location>
</feature>
<name>A0A0A7PIF1_9SPHN</name>
<keyword evidence="7" id="KW-0406">Ion transport</keyword>
<dbReference type="STRING" id="1515612.SKP52_14270"/>
<dbReference type="PROSITE" id="PS52016">
    <property type="entry name" value="TONB_DEPENDENT_REC_3"/>
    <property type="match status" value="1"/>
</dbReference>
<gene>
    <name evidence="16" type="ORF">SKP52_14270</name>
</gene>
<comment type="similarity">
    <text evidence="11 12">Belongs to the TonB-dependent receptor family.</text>
</comment>
<dbReference type="PANTHER" id="PTHR32552:SF81">
    <property type="entry name" value="TONB-DEPENDENT OUTER MEMBRANE RECEPTOR"/>
    <property type="match status" value="1"/>
</dbReference>
<evidence type="ECO:0000256" key="5">
    <source>
        <dbReference type="ARBA" id="ARBA00022692"/>
    </source>
</evidence>
<keyword evidence="5 11" id="KW-0812">Transmembrane</keyword>
<dbReference type="HOGENOM" id="CLU_008287_15_0_5"/>
<accession>A0A0A7PIF1</accession>
<dbReference type="Pfam" id="PF00593">
    <property type="entry name" value="TonB_dep_Rec_b-barrel"/>
    <property type="match status" value="1"/>
</dbReference>
<keyword evidence="3 11" id="KW-1134">Transmembrane beta strand</keyword>
<keyword evidence="9 11" id="KW-0472">Membrane</keyword>
<dbReference type="InterPro" id="IPR000531">
    <property type="entry name" value="Beta-barrel_TonB"/>
</dbReference>
<evidence type="ECO:0000256" key="3">
    <source>
        <dbReference type="ARBA" id="ARBA00022452"/>
    </source>
</evidence>
<evidence type="ECO:0000313" key="16">
    <source>
        <dbReference type="EMBL" id="AJA09739.1"/>
    </source>
</evidence>
<protein>
    <submittedName>
        <fullName evidence="16">TonB-dependent receptor</fullName>
    </submittedName>
</protein>
<evidence type="ECO:0000256" key="6">
    <source>
        <dbReference type="ARBA" id="ARBA00023004"/>
    </source>
</evidence>
<dbReference type="InterPro" id="IPR012910">
    <property type="entry name" value="Plug_dom"/>
</dbReference>
<feature type="domain" description="TonB-dependent receptor plug" evidence="15">
    <location>
        <begin position="58"/>
        <end position="164"/>
    </location>
</feature>
<dbReference type="GO" id="GO:0006826">
    <property type="term" value="P:iron ion transport"/>
    <property type="evidence" value="ECO:0007669"/>
    <property type="project" value="UniProtKB-KW"/>
</dbReference>
<feature type="signal peptide" evidence="13">
    <location>
        <begin position="1"/>
        <end position="26"/>
    </location>
</feature>
<evidence type="ECO:0000256" key="10">
    <source>
        <dbReference type="ARBA" id="ARBA00023237"/>
    </source>
</evidence>
<keyword evidence="4" id="KW-0410">Iron transport</keyword>
<evidence type="ECO:0000313" key="17">
    <source>
        <dbReference type="Proteomes" id="UP000030907"/>
    </source>
</evidence>
<dbReference type="GO" id="GO:0009279">
    <property type="term" value="C:cell outer membrane"/>
    <property type="evidence" value="ECO:0007669"/>
    <property type="project" value="UniProtKB-SubCell"/>
</dbReference>
<evidence type="ECO:0000256" key="7">
    <source>
        <dbReference type="ARBA" id="ARBA00023065"/>
    </source>
</evidence>
<sequence>MNRPNRNLFAALSGISWLALCPPVMAQQNEAPATAVSEEDGSAPGDIVVMARKREERLQDVPLSISAISGDTVANERLFRISDYAGKIPNFSALQQNTRTSGLYIRGVGGNANNDGAEPGVGLIVDNVFFTHVGFSWLDFVDLDHVELVRGPQGTLLGKNTTIGALVVTTKKPSFDPGLELEGTVANRNRYEIRANATGPIAGDTLAYRVTFYNTKGDGWARNAYNGRKLLDLNRWAVRGQLLFENGNVTNRVIAEHYETSEYNNFYSPFADVNTLNDGTVRNGWERKMRTLFGYDPNYDFPNNANSDQLGLMKSKTNGLSNQLDVEIGDHTLTSVSAWRDYSYRPDHDSDLSPFSILKAGFDLDVSQLSQEIRLASPTGGAFDYQVGGYFLREKIDSNNRSRFQKDATTYFLSPLLPASVLDGVEYDQFGRARITSYAAFGQASWHVTDRATLTGGLRYTIETKEASNTGSSFGGETLPAGLEPYRAALVSAFGGPFLVEGKRTYRSFSWLINPSYKLTDDILAYASVSYGEKSGAANLSALPGRPLLIDPEKSTAYEIGIKTSFADRRGTFNVDLYWNDIKDYQAGQIDPDRLALGTYLGNAGSVRMRGVEFDAAYRIDRHFNLSLSGAYNDAIYKSYANAPAPIEYGSGILDLSGQRTGAPKWSGQASLNYEAPVTSNLNISAFVNQSYRSRTNLLNPLSVYGEQEGYGLTNAGLGIKDPDDRWSVQIWGRNLLDKIYAVGIQSANPVAPFFKIPGDRRTFGLTVKGRF</sequence>
<dbReference type="SUPFAM" id="SSF56935">
    <property type="entry name" value="Porins"/>
    <property type="match status" value="1"/>
</dbReference>
<evidence type="ECO:0000259" key="14">
    <source>
        <dbReference type="Pfam" id="PF00593"/>
    </source>
</evidence>
<dbReference type="RefSeq" id="WP_158514390.1">
    <property type="nucleotide sequence ID" value="NZ_CP009122.1"/>
</dbReference>
<evidence type="ECO:0000256" key="12">
    <source>
        <dbReference type="RuleBase" id="RU003357"/>
    </source>
</evidence>
<evidence type="ECO:0000256" key="9">
    <source>
        <dbReference type="ARBA" id="ARBA00023136"/>
    </source>
</evidence>
<proteinExistence type="inferred from homology"/>
<dbReference type="InterPro" id="IPR039426">
    <property type="entry name" value="TonB-dep_rcpt-like"/>
</dbReference>
<evidence type="ECO:0000256" key="4">
    <source>
        <dbReference type="ARBA" id="ARBA00022496"/>
    </source>
</evidence>
<evidence type="ECO:0000259" key="15">
    <source>
        <dbReference type="Pfam" id="PF07715"/>
    </source>
</evidence>
<dbReference type="AlphaFoldDB" id="A0A0A7PIF1"/>
<keyword evidence="2 11" id="KW-0813">Transport</keyword>
<dbReference type="KEGG" id="sphk:SKP52_14270"/>
<keyword evidence="13" id="KW-0732">Signal</keyword>
<keyword evidence="8 12" id="KW-0798">TonB box</keyword>
<feature type="domain" description="TonB-dependent receptor-like beta-barrel" evidence="14">
    <location>
        <begin position="262"/>
        <end position="736"/>
    </location>
</feature>
<organism evidence="16 17">
    <name type="scientific">Sphingopyxis fribergensis</name>
    <dbReference type="NCBI Taxonomy" id="1515612"/>
    <lineage>
        <taxon>Bacteria</taxon>
        <taxon>Pseudomonadati</taxon>
        <taxon>Pseudomonadota</taxon>
        <taxon>Alphaproteobacteria</taxon>
        <taxon>Sphingomonadales</taxon>
        <taxon>Sphingomonadaceae</taxon>
        <taxon>Sphingopyxis</taxon>
    </lineage>
</organism>
<keyword evidence="10 11" id="KW-0998">Cell outer membrane</keyword>
<dbReference type="EMBL" id="CP009122">
    <property type="protein sequence ID" value="AJA09739.1"/>
    <property type="molecule type" value="Genomic_DNA"/>
</dbReference>
<evidence type="ECO:0000256" key="8">
    <source>
        <dbReference type="ARBA" id="ARBA00023077"/>
    </source>
</evidence>
<evidence type="ECO:0000256" key="13">
    <source>
        <dbReference type="SAM" id="SignalP"/>
    </source>
</evidence>
<dbReference type="InterPro" id="IPR036942">
    <property type="entry name" value="Beta-barrel_TonB_sf"/>
</dbReference>
<evidence type="ECO:0000256" key="11">
    <source>
        <dbReference type="PROSITE-ProRule" id="PRU01360"/>
    </source>
</evidence>
<dbReference type="Pfam" id="PF07715">
    <property type="entry name" value="Plug"/>
    <property type="match status" value="1"/>
</dbReference>
<keyword evidence="17" id="KW-1185">Reference proteome</keyword>